<name>A0A5J6N5I2_9PROT</name>
<feature type="transmembrane region" description="Helical" evidence="5">
    <location>
        <begin position="383"/>
        <end position="413"/>
    </location>
</feature>
<feature type="transmembrane region" description="Helical" evidence="5">
    <location>
        <begin position="102"/>
        <end position="123"/>
    </location>
</feature>
<dbReference type="KEGG" id="hadh:FRZ61_40760"/>
<protein>
    <submittedName>
        <fullName evidence="7">Sulfate transporter</fullName>
    </submittedName>
</protein>
<keyword evidence="8" id="KW-1185">Reference proteome</keyword>
<dbReference type="CDD" id="cd07042">
    <property type="entry name" value="STAS_SulP_like_sulfate_transporter"/>
    <property type="match status" value="1"/>
</dbReference>
<dbReference type="InterPro" id="IPR001902">
    <property type="entry name" value="SLC26A/SulP_fam"/>
</dbReference>
<feature type="transmembrane region" description="Helical" evidence="5">
    <location>
        <begin position="253"/>
        <end position="272"/>
    </location>
</feature>
<sequence length="562" mass="59428">MQLETIFPLWADLRRYQRDWLTRDVTAGLGIAAIAIPIGIAYPAIMGLPPASGLYATIFPLVAYALFGPSRLLVIGPDTATCTVVASSLIQLDIAATDQRLALATSFAVLVGLLCLLAAKLRLGFIANFLSYPILVGYLGGVALSLLAGQIASITGLPIASHGFVRPFVELAQRVGEVHGPTLLLGLGLFILLRLLRHVAPRLPGPLIAVILGIALSALLGLSQRGVALVGEIPTGLPAMHLPDLHNLASDNVVLGAIGILLVSFSSGIVTARSFAARNNYRVDADQELVGFGAANIASGLFGGFPVTGADSRTAINEALRGRTQLAGIVAAVALAITLLFLTSLLAYLPHAALGAVLASAAIDLFDVRALRRIWRISPLEFSFAAIAILGVVAFGVLQGVVVAIVATLIWLVGAAARPRDALLGRIAGRDGFYKLHRHPEAEAVRGMVLYLLEGPVIFFNSDHLQARIRWLIARAPVETQYFVLDGSAMNFVDGTGAIALGEIAGELAHRGVKFAVADLHWKPYELLERAGFFAQIGEEHVFDQLEEAVRALAEKAAKPPA</sequence>
<dbReference type="InterPro" id="IPR036513">
    <property type="entry name" value="STAS_dom_sf"/>
</dbReference>
<proteinExistence type="predicted"/>
<reference evidence="7 8" key="1">
    <citation type="submission" date="2019-08" db="EMBL/GenBank/DDBJ databases">
        <title>Hyperibacter terrae gen. nov., sp. nov. and Hyperibacter viscosus sp. nov., two new members in the family Rhodospirillaceae isolated from the rhizosphere of Hypericum perforatum.</title>
        <authorList>
            <person name="Noviana Z."/>
        </authorList>
    </citation>
    <scope>NUCLEOTIDE SEQUENCE [LARGE SCALE GENOMIC DNA]</scope>
    <source>
        <strain evidence="7 8">R5959</strain>
    </source>
</reference>
<evidence type="ECO:0000256" key="3">
    <source>
        <dbReference type="ARBA" id="ARBA00022989"/>
    </source>
</evidence>
<dbReference type="AlphaFoldDB" id="A0A5J6N5I2"/>
<dbReference type="PROSITE" id="PS50801">
    <property type="entry name" value="STAS"/>
    <property type="match status" value="1"/>
</dbReference>
<dbReference type="EMBL" id="CP042582">
    <property type="protein sequence ID" value="QEX24135.1"/>
    <property type="molecule type" value="Genomic_DNA"/>
</dbReference>
<comment type="subcellular location">
    <subcellularLocation>
        <location evidence="1">Membrane</location>
        <topology evidence="1">Multi-pass membrane protein</topology>
    </subcellularLocation>
</comment>
<dbReference type="Proteomes" id="UP000325797">
    <property type="component" value="Chromosome"/>
</dbReference>
<evidence type="ECO:0000313" key="8">
    <source>
        <dbReference type="Proteomes" id="UP000325797"/>
    </source>
</evidence>
<dbReference type="Gene3D" id="3.30.750.24">
    <property type="entry name" value="STAS domain"/>
    <property type="match status" value="1"/>
</dbReference>
<dbReference type="OrthoDB" id="9769739at2"/>
<accession>A0A5J6N5I2</accession>
<evidence type="ECO:0000313" key="7">
    <source>
        <dbReference type="EMBL" id="QEX24135.1"/>
    </source>
</evidence>
<dbReference type="SUPFAM" id="SSF52091">
    <property type="entry name" value="SpoIIaa-like"/>
    <property type="match status" value="1"/>
</dbReference>
<feature type="transmembrane region" description="Helical" evidence="5">
    <location>
        <begin position="326"/>
        <end position="346"/>
    </location>
</feature>
<dbReference type="RefSeq" id="WP_151119440.1">
    <property type="nucleotide sequence ID" value="NZ_CP042582.1"/>
</dbReference>
<dbReference type="Pfam" id="PF01740">
    <property type="entry name" value="STAS"/>
    <property type="match status" value="1"/>
</dbReference>
<dbReference type="Pfam" id="PF00916">
    <property type="entry name" value="Sulfate_transp"/>
    <property type="match status" value="1"/>
</dbReference>
<dbReference type="InterPro" id="IPR002645">
    <property type="entry name" value="STAS_dom"/>
</dbReference>
<evidence type="ECO:0000256" key="4">
    <source>
        <dbReference type="ARBA" id="ARBA00023136"/>
    </source>
</evidence>
<evidence type="ECO:0000256" key="5">
    <source>
        <dbReference type="SAM" id="Phobius"/>
    </source>
</evidence>
<dbReference type="InterPro" id="IPR011547">
    <property type="entry name" value="SLC26A/SulP_dom"/>
</dbReference>
<evidence type="ECO:0000256" key="1">
    <source>
        <dbReference type="ARBA" id="ARBA00004141"/>
    </source>
</evidence>
<keyword evidence="2 5" id="KW-0812">Transmembrane</keyword>
<evidence type="ECO:0000259" key="6">
    <source>
        <dbReference type="PROSITE" id="PS50801"/>
    </source>
</evidence>
<feature type="transmembrane region" description="Helical" evidence="5">
    <location>
        <begin position="203"/>
        <end position="222"/>
    </location>
</feature>
<feature type="transmembrane region" description="Helical" evidence="5">
    <location>
        <begin position="25"/>
        <end position="45"/>
    </location>
</feature>
<keyword evidence="3 5" id="KW-1133">Transmembrane helix</keyword>
<keyword evidence="4 5" id="KW-0472">Membrane</keyword>
<organism evidence="7 8">
    <name type="scientific">Hypericibacter adhaerens</name>
    <dbReference type="NCBI Taxonomy" id="2602016"/>
    <lineage>
        <taxon>Bacteria</taxon>
        <taxon>Pseudomonadati</taxon>
        <taxon>Pseudomonadota</taxon>
        <taxon>Alphaproteobacteria</taxon>
        <taxon>Rhodospirillales</taxon>
        <taxon>Dongiaceae</taxon>
        <taxon>Hypericibacter</taxon>
    </lineage>
</organism>
<feature type="domain" description="STAS" evidence="6">
    <location>
        <begin position="438"/>
        <end position="553"/>
    </location>
</feature>
<gene>
    <name evidence="7" type="ORF">FRZ61_40760</name>
</gene>
<feature type="transmembrane region" description="Helical" evidence="5">
    <location>
        <begin position="135"/>
        <end position="158"/>
    </location>
</feature>
<dbReference type="GO" id="GO:0016020">
    <property type="term" value="C:membrane"/>
    <property type="evidence" value="ECO:0007669"/>
    <property type="project" value="UniProtKB-SubCell"/>
</dbReference>
<evidence type="ECO:0000256" key="2">
    <source>
        <dbReference type="ARBA" id="ARBA00022692"/>
    </source>
</evidence>
<dbReference type="PANTHER" id="PTHR11814">
    <property type="entry name" value="SULFATE TRANSPORTER"/>
    <property type="match status" value="1"/>
</dbReference>
<feature type="transmembrane region" description="Helical" evidence="5">
    <location>
        <begin position="178"/>
        <end position="196"/>
    </location>
</feature>
<feature type="transmembrane region" description="Helical" evidence="5">
    <location>
        <begin position="51"/>
        <end position="67"/>
    </location>
</feature>
<dbReference type="GO" id="GO:0055085">
    <property type="term" value="P:transmembrane transport"/>
    <property type="evidence" value="ECO:0007669"/>
    <property type="project" value="InterPro"/>
</dbReference>